<dbReference type="Proteomes" id="UP000594263">
    <property type="component" value="Unplaced"/>
</dbReference>
<name>A0A7N0RCV0_KALFE</name>
<dbReference type="CDD" id="cd00086">
    <property type="entry name" value="homeodomain"/>
    <property type="match status" value="1"/>
</dbReference>
<feature type="domain" description="Homeobox" evidence="10">
    <location>
        <begin position="431"/>
        <end position="494"/>
    </location>
</feature>
<keyword evidence="3" id="KW-0805">Transcription regulation</keyword>
<evidence type="ECO:0000256" key="8">
    <source>
        <dbReference type="PROSITE-ProRule" id="PRU00108"/>
    </source>
</evidence>
<keyword evidence="4 8" id="KW-0238">DNA-binding</keyword>
<protein>
    <recommendedName>
        <fullName evidence="10">Homeobox domain-containing protein</fullName>
    </recommendedName>
</protein>
<dbReference type="InterPro" id="IPR008422">
    <property type="entry name" value="KN_HD"/>
</dbReference>
<evidence type="ECO:0000256" key="2">
    <source>
        <dbReference type="ARBA" id="ARBA00006454"/>
    </source>
</evidence>
<evidence type="ECO:0000259" key="10">
    <source>
        <dbReference type="PROSITE" id="PS50071"/>
    </source>
</evidence>
<keyword evidence="12" id="KW-1185">Reference proteome</keyword>
<dbReference type="SMART" id="SM00389">
    <property type="entry name" value="HOX"/>
    <property type="match status" value="1"/>
</dbReference>
<dbReference type="InterPro" id="IPR006563">
    <property type="entry name" value="POX_dom"/>
</dbReference>
<dbReference type="Pfam" id="PF05920">
    <property type="entry name" value="Homeobox_KN"/>
    <property type="match status" value="1"/>
</dbReference>
<evidence type="ECO:0000256" key="5">
    <source>
        <dbReference type="ARBA" id="ARBA00023155"/>
    </source>
</evidence>
<dbReference type="SUPFAM" id="SSF46689">
    <property type="entry name" value="Homeodomain-like"/>
    <property type="match status" value="1"/>
</dbReference>
<organism evidence="11 12">
    <name type="scientific">Kalanchoe fedtschenkoi</name>
    <name type="common">Lavender scallops</name>
    <name type="synonym">South American air plant</name>
    <dbReference type="NCBI Taxonomy" id="63787"/>
    <lineage>
        <taxon>Eukaryota</taxon>
        <taxon>Viridiplantae</taxon>
        <taxon>Streptophyta</taxon>
        <taxon>Embryophyta</taxon>
        <taxon>Tracheophyta</taxon>
        <taxon>Spermatophyta</taxon>
        <taxon>Magnoliopsida</taxon>
        <taxon>eudicotyledons</taxon>
        <taxon>Gunneridae</taxon>
        <taxon>Pentapetalae</taxon>
        <taxon>Saxifragales</taxon>
        <taxon>Crassulaceae</taxon>
        <taxon>Kalanchoe</taxon>
    </lineage>
</organism>
<reference evidence="11" key="1">
    <citation type="submission" date="2021-01" db="UniProtKB">
        <authorList>
            <consortium name="EnsemblPlants"/>
        </authorList>
    </citation>
    <scope>IDENTIFICATION</scope>
</reference>
<evidence type="ECO:0000313" key="12">
    <source>
        <dbReference type="Proteomes" id="UP000594263"/>
    </source>
</evidence>
<sequence length="579" mass="64823">MHFSSYKQPFQENEMYSNMPVERPGACDGTSLRISATYPHHPPSAFDLNNQQNLMMSEYPVFSAIQGEPLCISTHPVYAGSDATLAGPRLDVGNVCEEQFGEGTLVSATVLAGILASKGFFHQNVDGRAFAYDDDPSTSSFNRSCNNGGEAADVWVQQPHQIIYGSSSSFDPHSTETGSCHNSWAATYPRHNTLMFNSESSLSLAASQPSRICQSSISILDQCSELSRSGITNQHDSGWCSEQSSLANTNDLSLTYPTSQPWPASSYLKAVQQLLTELSKFALENVDLGSYSAGSPGNVASISGEYSESDGGESQEATRSLQKRQVRDKKKQLTALLKMVDEGYNQCLRAVHSVVSAFHPLTGSDPEVHARFVLQTTSFLYKSLKERISAQILNMKAADMRSDSIQEQERAFESSFIHKQWALQQLRRKEHQLWRPQRGLPERSVSVLRAWMFDNFLHPYPKDSEKHMLAIHSGLTRSQVSNWFINARVRLWKPMIEEMYAEINRRKAHRRSHVGENSVRFKVKPNTRTEKMTLSSRVLQRVEHETCFRDAAAGINMARPKFLPEIKLSHVSLQVATLT</sequence>
<keyword evidence="7 8" id="KW-0539">Nucleus</keyword>
<keyword evidence="6" id="KW-0804">Transcription</keyword>
<keyword evidence="5 8" id="KW-0371">Homeobox</keyword>
<dbReference type="GO" id="GO:0005634">
    <property type="term" value="C:nucleus"/>
    <property type="evidence" value="ECO:0007669"/>
    <property type="project" value="UniProtKB-SubCell"/>
</dbReference>
<dbReference type="InterPro" id="IPR001356">
    <property type="entry name" value="HD"/>
</dbReference>
<dbReference type="AlphaFoldDB" id="A0A7N0RCV0"/>
<dbReference type="InterPro" id="IPR009057">
    <property type="entry name" value="Homeodomain-like_sf"/>
</dbReference>
<dbReference type="SMART" id="SM00574">
    <property type="entry name" value="POX"/>
    <property type="match status" value="1"/>
</dbReference>
<feature type="region of interest" description="Disordered" evidence="9">
    <location>
        <begin position="302"/>
        <end position="325"/>
    </location>
</feature>
<dbReference type="PROSITE" id="PS50071">
    <property type="entry name" value="HOMEOBOX_2"/>
    <property type="match status" value="1"/>
</dbReference>
<evidence type="ECO:0000256" key="9">
    <source>
        <dbReference type="SAM" id="MobiDB-lite"/>
    </source>
</evidence>
<dbReference type="Gene3D" id="1.10.10.60">
    <property type="entry name" value="Homeodomain-like"/>
    <property type="match status" value="1"/>
</dbReference>
<dbReference type="Pfam" id="PF07526">
    <property type="entry name" value="POX"/>
    <property type="match status" value="1"/>
</dbReference>
<dbReference type="InterPro" id="IPR050224">
    <property type="entry name" value="TALE_homeobox"/>
</dbReference>
<dbReference type="EnsemblPlants" id="Kaladp0008s0497.1.v1.1">
    <property type="protein sequence ID" value="Kaladp0008s0497.1.v1.1"/>
    <property type="gene ID" value="Kaladp0008s0497.v1.1"/>
</dbReference>
<evidence type="ECO:0000256" key="6">
    <source>
        <dbReference type="ARBA" id="ARBA00023163"/>
    </source>
</evidence>
<evidence type="ECO:0000256" key="1">
    <source>
        <dbReference type="ARBA" id="ARBA00004123"/>
    </source>
</evidence>
<proteinExistence type="inferred from homology"/>
<evidence type="ECO:0000256" key="3">
    <source>
        <dbReference type="ARBA" id="ARBA00023015"/>
    </source>
</evidence>
<accession>A0A7N0RCV0</accession>
<comment type="similarity">
    <text evidence="2">Belongs to the TALE/BELL homeobox family.</text>
</comment>
<dbReference type="Gramene" id="Kaladp0008s0497.1.v1.1">
    <property type="protein sequence ID" value="Kaladp0008s0497.1.v1.1"/>
    <property type="gene ID" value="Kaladp0008s0497.v1.1"/>
</dbReference>
<dbReference type="GO" id="GO:0003677">
    <property type="term" value="F:DNA binding"/>
    <property type="evidence" value="ECO:0007669"/>
    <property type="project" value="UniProtKB-UniRule"/>
</dbReference>
<feature type="DNA-binding region" description="Homeobox" evidence="8">
    <location>
        <begin position="433"/>
        <end position="495"/>
    </location>
</feature>
<evidence type="ECO:0000313" key="11">
    <source>
        <dbReference type="EnsemblPlants" id="Kaladp0008s0497.1.v1.1"/>
    </source>
</evidence>
<dbReference type="PANTHER" id="PTHR11850">
    <property type="entry name" value="HOMEOBOX PROTEIN TRANSCRIPTION FACTORS"/>
    <property type="match status" value="1"/>
</dbReference>
<comment type="subcellular location">
    <subcellularLocation>
        <location evidence="1 8">Nucleus</location>
    </subcellularLocation>
</comment>
<evidence type="ECO:0000256" key="4">
    <source>
        <dbReference type="ARBA" id="ARBA00023125"/>
    </source>
</evidence>
<evidence type="ECO:0000256" key="7">
    <source>
        <dbReference type="ARBA" id="ARBA00023242"/>
    </source>
</evidence>
<dbReference type="GO" id="GO:0006355">
    <property type="term" value="P:regulation of DNA-templated transcription"/>
    <property type="evidence" value="ECO:0007669"/>
    <property type="project" value="InterPro"/>
</dbReference>